<gene>
    <name evidence="2" type="ORF">MATL_G00110650</name>
</gene>
<dbReference type="PANTHER" id="PTHR45796:SF7">
    <property type="entry name" value="FORKHEAD BOX PROTEIN P4"/>
    <property type="match status" value="1"/>
</dbReference>
<protein>
    <submittedName>
        <fullName evidence="2">Uncharacterized protein</fullName>
    </submittedName>
</protein>
<feature type="region of interest" description="Disordered" evidence="1">
    <location>
        <begin position="25"/>
        <end position="149"/>
    </location>
</feature>
<proteinExistence type="predicted"/>
<accession>A0A9D3TCJ5</accession>
<feature type="compositionally biased region" description="Basic and acidic residues" evidence="1">
    <location>
        <begin position="109"/>
        <end position="119"/>
    </location>
</feature>
<comment type="caution">
    <text evidence="2">The sequence shown here is derived from an EMBL/GenBank/DDBJ whole genome shotgun (WGS) entry which is preliminary data.</text>
</comment>
<dbReference type="OrthoDB" id="5830876at2759"/>
<name>A0A9D3TCJ5_MEGAT</name>
<reference evidence="2" key="1">
    <citation type="submission" date="2021-01" db="EMBL/GenBank/DDBJ databases">
        <authorList>
            <person name="Zahm M."/>
            <person name="Roques C."/>
            <person name="Cabau C."/>
            <person name="Klopp C."/>
            <person name="Donnadieu C."/>
            <person name="Jouanno E."/>
            <person name="Lampietro C."/>
            <person name="Louis A."/>
            <person name="Herpin A."/>
            <person name="Echchiki A."/>
            <person name="Berthelot C."/>
            <person name="Parey E."/>
            <person name="Roest-Crollius H."/>
            <person name="Braasch I."/>
            <person name="Postlethwait J."/>
            <person name="Bobe J."/>
            <person name="Montfort J."/>
            <person name="Bouchez O."/>
            <person name="Begum T."/>
            <person name="Mejri S."/>
            <person name="Adams A."/>
            <person name="Chen W.-J."/>
            <person name="Guiguen Y."/>
        </authorList>
    </citation>
    <scope>NUCLEOTIDE SEQUENCE</scope>
    <source>
        <strain evidence="2">YG-15Mar2019-1</strain>
        <tissue evidence="2">Brain</tissue>
    </source>
</reference>
<evidence type="ECO:0000313" key="3">
    <source>
        <dbReference type="Proteomes" id="UP001046870"/>
    </source>
</evidence>
<dbReference type="InterPro" id="IPR050998">
    <property type="entry name" value="FOXP"/>
</dbReference>
<dbReference type="AlphaFoldDB" id="A0A9D3TCJ5"/>
<organism evidence="2 3">
    <name type="scientific">Megalops atlanticus</name>
    <name type="common">Tarpon</name>
    <name type="synonym">Clupea gigantea</name>
    <dbReference type="NCBI Taxonomy" id="7932"/>
    <lineage>
        <taxon>Eukaryota</taxon>
        <taxon>Metazoa</taxon>
        <taxon>Chordata</taxon>
        <taxon>Craniata</taxon>
        <taxon>Vertebrata</taxon>
        <taxon>Euteleostomi</taxon>
        <taxon>Actinopterygii</taxon>
        <taxon>Neopterygii</taxon>
        <taxon>Teleostei</taxon>
        <taxon>Elopiformes</taxon>
        <taxon>Megalopidae</taxon>
        <taxon>Megalops</taxon>
    </lineage>
</organism>
<feature type="compositionally biased region" description="Polar residues" evidence="1">
    <location>
        <begin position="98"/>
        <end position="107"/>
    </location>
</feature>
<dbReference type="GO" id="GO:0005634">
    <property type="term" value="C:nucleus"/>
    <property type="evidence" value="ECO:0007669"/>
    <property type="project" value="TreeGrafter"/>
</dbReference>
<feature type="compositionally biased region" description="Polar residues" evidence="1">
    <location>
        <begin position="75"/>
        <end position="90"/>
    </location>
</feature>
<evidence type="ECO:0000313" key="2">
    <source>
        <dbReference type="EMBL" id="KAG7472620.1"/>
    </source>
</evidence>
<dbReference type="GO" id="GO:0000978">
    <property type="term" value="F:RNA polymerase II cis-regulatory region sequence-specific DNA binding"/>
    <property type="evidence" value="ECO:0007669"/>
    <property type="project" value="TreeGrafter"/>
</dbReference>
<keyword evidence="3" id="KW-1185">Reference proteome</keyword>
<dbReference type="GO" id="GO:0001227">
    <property type="term" value="F:DNA-binding transcription repressor activity, RNA polymerase II-specific"/>
    <property type="evidence" value="ECO:0007669"/>
    <property type="project" value="TreeGrafter"/>
</dbReference>
<sequence length="149" mass="15951">MEQLAFQQQLMQMQQQHFLNLHRQGLAGLPSGPGAGPIPNLQQAMGPPELQRLWKEAASVQTATEDSGNPEGLDLSTSSSNATSYLTSKASPKVSHHSLLNGQSSAHTPKRDSPSHEEQVGLNPLYGHGECKWPGARRSARTLGSSSST</sequence>
<dbReference type="PANTHER" id="PTHR45796">
    <property type="entry name" value="FORKHEAD BOX P, ISOFORM C"/>
    <property type="match status" value="1"/>
</dbReference>
<dbReference type="EMBL" id="JAFDVH010000008">
    <property type="protein sequence ID" value="KAG7472620.1"/>
    <property type="molecule type" value="Genomic_DNA"/>
</dbReference>
<evidence type="ECO:0000256" key="1">
    <source>
        <dbReference type="SAM" id="MobiDB-lite"/>
    </source>
</evidence>
<dbReference type="Proteomes" id="UP001046870">
    <property type="component" value="Chromosome 8"/>
</dbReference>